<dbReference type="GO" id="GO:0005829">
    <property type="term" value="C:cytosol"/>
    <property type="evidence" value="ECO:0007669"/>
    <property type="project" value="TreeGrafter"/>
</dbReference>
<dbReference type="GO" id="GO:0007476">
    <property type="term" value="P:imaginal disc-derived wing morphogenesis"/>
    <property type="evidence" value="ECO:0007669"/>
    <property type="project" value="UniProtKB-ARBA"/>
</dbReference>
<evidence type="ECO:0000256" key="1">
    <source>
        <dbReference type="ARBA" id="ARBA00022527"/>
    </source>
</evidence>
<dbReference type="InterPro" id="IPR008271">
    <property type="entry name" value="Ser/Thr_kinase_AS"/>
</dbReference>
<dbReference type="FunFam" id="1.10.510.10:FF:000005">
    <property type="entry name" value="cAMP-dependent protein kinase catalytic subunit alpha"/>
    <property type="match status" value="1"/>
</dbReference>
<evidence type="ECO:0000256" key="3">
    <source>
        <dbReference type="ARBA" id="ARBA00022741"/>
    </source>
</evidence>
<protein>
    <submittedName>
        <fullName evidence="8">cAMP-dependent protein kinase catalytic subunit</fullName>
    </submittedName>
</protein>
<feature type="domain" description="Protein kinase" evidence="6">
    <location>
        <begin position="47"/>
        <end position="301"/>
    </location>
</feature>
<dbReference type="GO" id="GO:0005952">
    <property type="term" value="C:cAMP-dependent protein kinase complex"/>
    <property type="evidence" value="ECO:0007669"/>
    <property type="project" value="TreeGrafter"/>
</dbReference>
<evidence type="ECO:0000313" key="8">
    <source>
        <dbReference type="EMBL" id="GBP06915.1"/>
    </source>
</evidence>
<dbReference type="PROSITE" id="PS00108">
    <property type="entry name" value="PROTEIN_KINASE_ST"/>
    <property type="match status" value="1"/>
</dbReference>
<sequence length="354" mass="40743">MAVELEETEGFSLQQHALYSKYLDSLKAEFNKLLTNPPTYDKSVDDFDRIKLIGAGAFGNVFLVRDKITFSYHAMKVFDKNVAMEKSLVKQLLLEKKILQCIKFPFTISLDYCCKDNVYVFYILPFEIGGEFFNYMRKVETLSEPALQFYASQVVLALEYLHHLGVIHRDVKPENILLNEKGYLKLADFGLCKMLKKRTWTLCGTPEYLAPEIILSSGYNAGVDWWALGILIYEMNASFPPFYSSNPMKLYEKITDGHYKCPETMSKNCRGIVKGLLQVDNTKRLGSLKGGTYDIKSHPWFHEIKWQDILLQRLEAPYIPVCKSQGDTTNFPHLAECNLRKSKTNYGVKEFADF</sequence>
<dbReference type="InterPro" id="IPR011009">
    <property type="entry name" value="Kinase-like_dom_sf"/>
</dbReference>
<gene>
    <name evidence="8" type="primary">Pka-C1</name>
    <name evidence="8" type="ORF">EVAR_4367_1</name>
</gene>
<evidence type="ECO:0000256" key="5">
    <source>
        <dbReference type="ARBA" id="ARBA00022840"/>
    </source>
</evidence>
<dbReference type="PANTHER" id="PTHR24353:SF153">
    <property type="entry name" value="CAMP-DEPENDENT PROTEIN KINASE CATALYTIC SUBUNIT 1"/>
    <property type="match status" value="1"/>
</dbReference>
<evidence type="ECO:0000259" key="6">
    <source>
        <dbReference type="PROSITE" id="PS50011"/>
    </source>
</evidence>
<dbReference type="Proteomes" id="UP000299102">
    <property type="component" value="Unassembled WGS sequence"/>
</dbReference>
<dbReference type="InterPro" id="IPR000961">
    <property type="entry name" value="AGC-kinase_C"/>
</dbReference>
<proteinExistence type="predicted"/>
<dbReference type="InterPro" id="IPR000719">
    <property type="entry name" value="Prot_kinase_dom"/>
</dbReference>
<name>A0A4C1SYB5_EUMVA</name>
<dbReference type="PANTHER" id="PTHR24353">
    <property type="entry name" value="CYCLIC NUCLEOTIDE-DEPENDENT PROTEIN KINASE"/>
    <property type="match status" value="1"/>
</dbReference>
<dbReference type="PROSITE" id="PS50011">
    <property type="entry name" value="PROTEIN_KINASE_DOM"/>
    <property type="match status" value="1"/>
</dbReference>
<dbReference type="Gene3D" id="1.10.510.10">
    <property type="entry name" value="Transferase(Phosphotransferase) domain 1"/>
    <property type="match status" value="1"/>
</dbReference>
<dbReference type="Pfam" id="PF00069">
    <property type="entry name" value="Pkinase"/>
    <property type="match status" value="1"/>
</dbReference>
<keyword evidence="5" id="KW-0067">ATP-binding</keyword>
<keyword evidence="9" id="KW-1185">Reference proteome</keyword>
<keyword evidence="1" id="KW-0723">Serine/threonine-protein kinase</keyword>
<comment type="caution">
    <text evidence="8">The sequence shown here is derived from an EMBL/GenBank/DDBJ whole genome shotgun (WGS) entry which is preliminary data.</text>
</comment>
<dbReference type="Gene3D" id="3.30.200.20">
    <property type="entry name" value="Phosphorylase Kinase, domain 1"/>
    <property type="match status" value="1"/>
</dbReference>
<dbReference type="SUPFAM" id="SSF56112">
    <property type="entry name" value="Protein kinase-like (PK-like)"/>
    <property type="match status" value="1"/>
</dbReference>
<evidence type="ECO:0000313" key="9">
    <source>
        <dbReference type="Proteomes" id="UP000299102"/>
    </source>
</evidence>
<dbReference type="GO" id="GO:0005634">
    <property type="term" value="C:nucleus"/>
    <property type="evidence" value="ECO:0007669"/>
    <property type="project" value="TreeGrafter"/>
</dbReference>
<dbReference type="OrthoDB" id="63267at2759"/>
<evidence type="ECO:0000259" key="7">
    <source>
        <dbReference type="PROSITE" id="PS51285"/>
    </source>
</evidence>
<dbReference type="GO" id="GO:0004691">
    <property type="term" value="F:cAMP-dependent protein kinase activity"/>
    <property type="evidence" value="ECO:0007669"/>
    <property type="project" value="TreeGrafter"/>
</dbReference>
<keyword evidence="3" id="KW-0547">Nucleotide-binding</keyword>
<keyword evidence="2" id="KW-0808">Transferase</keyword>
<feature type="domain" description="AGC-kinase C-terminal" evidence="7">
    <location>
        <begin position="302"/>
        <end position="354"/>
    </location>
</feature>
<dbReference type="SMART" id="SM00220">
    <property type="entry name" value="S_TKc"/>
    <property type="match status" value="1"/>
</dbReference>
<dbReference type="STRING" id="151549.A0A4C1SYB5"/>
<evidence type="ECO:0000256" key="2">
    <source>
        <dbReference type="ARBA" id="ARBA00022679"/>
    </source>
</evidence>
<evidence type="ECO:0000256" key="4">
    <source>
        <dbReference type="ARBA" id="ARBA00022777"/>
    </source>
</evidence>
<dbReference type="PROSITE" id="PS51285">
    <property type="entry name" value="AGC_KINASE_CTER"/>
    <property type="match status" value="1"/>
</dbReference>
<dbReference type="EMBL" id="BGZK01000024">
    <property type="protein sequence ID" value="GBP06915.1"/>
    <property type="molecule type" value="Genomic_DNA"/>
</dbReference>
<dbReference type="GO" id="GO:0005524">
    <property type="term" value="F:ATP binding"/>
    <property type="evidence" value="ECO:0007669"/>
    <property type="project" value="UniProtKB-KW"/>
</dbReference>
<dbReference type="AlphaFoldDB" id="A0A4C1SYB5"/>
<accession>A0A4C1SYB5</accession>
<keyword evidence="4 8" id="KW-0418">Kinase</keyword>
<organism evidence="8 9">
    <name type="scientific">Eumeta variegata</name>
    <name type="common">Bagworm moth</name>
    <name type="synonym">Eumeta japonica</name>
    <dbReference type="NCBI Taxonomy" id="151549"/>
    <lineage>
        <taxon>Eukaryota</taxon>
        <taxon>Metazoa</taxon>
        <taxon>Ecdysozoa</taxon>
        <taxon>Arthropoda</taxon>
        <taxon>Hexapoda</taxon>
        <taxon>Insecta</taxon>
        <taxon>Pterygota</taxon>
        <taxon>Neoptera</taxon>
        <taxon>Endopterygota</taxon>
        <taxon>Lepidoptera</taxon>
        <taxon>Glossata</taxon>
        <taxon>Ditrysia</taxon>
        <taxon>Tineoidea</taxon>
        <taxon>Psychidae</taxon>
        <taxon>Oiketicinae</taxon>
        <taxon>Eumeta</taxon>
    </lineage>
</organism>
<reference evidence="8 9" key="1">
    <citation type="journal article" date="2019" name="Commun. Biol.">
        <title>The bagworm genome reveals a unique fibroin gene that provides high tensile strength.</title>
        <authorList>
            <person name="Kono N."/>
            <person name="Nakamura H."/>
            <person name="Ohtoshi R."/>
            <person name="Tomita M."/>
            <person name="Numata K."/>
            <person name="Arakawa K."/>
        </authorList>
    </citation>
    <scope>NUCLEOTIDE SEQUENCE [LARGE SCALE GENOMIC DNA]</scope>
</reference>